<dbReference type="InterPro" id="IPR000792">
    <property type="entry name" value="Tscrpt_reg_LuxR_C"/>
</dbReference>
<dbReference type="InterPro" id="IPR035965">
    <property type="entry name" value="PAS-like_dom_sf"/>
</dbReference>
<organism evidence="6 7">
    <name type="scientific">Algoriphagus alkaliphilus</name>
    <dbReference type="NCBI Taxonomy" id="279824"/>
    <lineage>
        <taxon>Bacteria</taxon>
        <taxon>Pseudomonadati</taxon>
        <taxon>Bacteroidota</taxon>
        <taxon>Cytophagia</taxon>
        <taxon>Cytophagales</taxon>
        <taxon>Cyclobacteriaceae</taxon>
        <taxon>Algoriphagus</taxon>
    </lineage>
</organism>
<dbReference type="InterPro" id="IPR000014">
    <property type="entry name" value="PAS"/>
</dbReference>
<protein>
    <submittedName>
        <fullName evidence="6">Regulatory protein, luxR family</fullName>
    </submittedName>
</protein>
<dbReference type="PRINTS" id="PR00038">
    <property type="entry name" value="HTHLUXR"/>
</dbReference>
<gene>
    <name evidence="6" type="ORF">SAMN03080617_03139</name>
</gene>
<dbReference type="GO" id="GO:0003677">
    <property type="term" value="F:DNA binding"/>
    <property type="evidence" value="ECO:0007669"/>
    <property type="project" value="UniProtKB-KW"/>
</dbReference>
<dbReference type="SUPFAM" id="SSF46894">
    <property type="entry name" value="C-terminal effector domain of the bipartite response regulators"/>
    <property type="match status" value="1"/>
</dbReference>
<feature type="domain" description="HTH luxR-type" evidence="4">
    <location>
        <begin position="153"/>
        <end position="218"/>
    </location>
</feature>
<dbReference type="RefSeq" id="WP_092731729.1">
    <property type="nucleotide sequence ID" value="NZ_FMXE01000024.1"/>
</dbReference>
<dbReference type="CDD" id="cd06170">
    <property type="entry name" value="LuxR_C_like"/>
    <property type="match status" value="1"/>
</dbReference>
<dbReference type="GO" id="GO:0006355">
    <property type="term" value="P:regulation of DNA-templated transcription"/>
    <property type="evidence" value="ECO:0007669"/>
    <property type="project" value="InterPro"/>
</dbReference>
<dbReference type="SUPFAM" id="SSF55785">
    <property type="entry name" value="PYP-like sensor domain (PAS domain)"/>
    <property type="match status" value="1"/>
</dbReference>
<keyword evidence="2" id="KW-0238">DNA-binding</keyword>
<dbReference type="EMBL" id="FMXE01000024">
    <property type="protein sequence ID" value="SDA89042.1"/>
    <property type="molecule type" value="Genomic_DNA"/>
</dbReference>
<sequence length="220" mass="25632">MQEAIQKKIDHIKSIEKSLPAMIIVHDIRDSTVVYMSEMALRGLGVTLQELLDLGLEYHQRFFNPEDAKDYVPKILGLLERNNDDEIVSFFQQVRQMPNMEWAWFLSSIKILLRDEHNQPVLTLTTSIPLDAQHHIAAKSQRILDENNFLRRNLHIFSKLSIREKEVLKLLALGHSSAEISELLFISDLTATTHRRNIKEKLKAKSQYDYIRFAHAFDLI</sequence>
<dbReference type="CDD" id="cd00130">
    <property type="entry name" value="PAS"/>
    <property type="match status" value="1"/>
</dbReference>
<dbReference type="PROSITE" id="PS50112">
    <property type="entry name" value="PAS"/>
    <property type="match status" value="1"/>
</dbReference>
<dbReference type="AlphaFoldDB" id="A0A1G5Z3A9"/>
<keyword evidence="3" id="KW-0804">Transcription</keyword>
<evidence type="ECO:0000256" key="2">
    <source>
        <dbReference type="ARBA" id="ARBA00023125"/>
    </source>
</evidence>
<accession>A0A1G5Z3A9</accession>
<dbReference type="Gene3D" id="3.30.450.20">
    <property type="entry name" value="PAS domain"/>
    <property type="match status" value="1"/>
</dbReference>
<dbReference type="SMART" id="SM00421">
    <property type="entry name" value="HTH_LUXR"/>
    <property type="match status" value="1"/>
</dbReference>
<evidence type="ECO:0000313" key="7">
    <source>
        <dbReference type="Proteomes" id="UP000198756"/>
    </source>
</evidence>
<evidence type="ECO:0000259" key="4">
    <source>
        <dbReference type="PROSITE" id="PS50043"/>
    </source>
</evidence>
<evidence type="ECO:0000259" key="5">
    <source>
        <dbReference type="PROSITE" id="PS50112"/>
    </source>
</evidence>
<evidence type="ECO:0000256" key="1">
    <source>
        <dbReference type="ARBA" id="ARBA00023015"/>
    </source>
</evidence>
<evidence type="ECO:0000313" key="6">
    <source>
        <dbReference type="EMBL" id="SDA89042.1"/>
    </source>
</evidence>
<keyword evidence="7" id="KW-1185">Reference proteome</keyword>
<feature type="domain" description="PAS" evidence="5">
    <location>
        <begin position="8"/>
        <end position="82"/>
    </location>
</feature>
<dbReference type="STRING" id="279824.SAMN03080617_03139"/>
<dbReference type="InterPro" id="IPR036388">
    <property type="entry name" value="WH-like_DNA-bd_sf"/>
</dbReference>
<reference evidence="7" key="1">
    <citation type="submission" date="2016-10" db="EMBL/GenBank/DDBJ databases">
        <authorList>
            <person name="Varghese N."/>
            <person name="Submissions S."/>
        </authorList>
    </citation>
    <scope>NUCLEOTIDE SEQUENCE [LARGE SCALE GENOMIC DNA]</scope>
    <source>
        <strain evidence="7">DSM 22703</strain>
    </source>
</reference>
<proteinExistence type="predicted"/>
<dbReference type="PANTHER" id="PTHR44688:SF16">
    <property type="entry name" value="DNA-BINDING TRANSCRIPTIONAL ACTIVATOR DEVR_DOSR"/>
    <property type="match status" value="1"/>
</dbReference>
<evidence type="ECO:0000256" key="3">
    <source>
        <dbReference type="ARBA" id="ARBA00023163"/>
    </source>
</evidence>
<name>A0A1G5Z3A9_9BACT</name>
<dbReference type="OrthoDB" id="9797341at2"/>
<keyword evidence="1" id="KW-0805">Transcription regulation</keyword>
<dbReference type="Proteomes" id="UP000198756">
    <property type="component" value="Unassembled WGS sequence"/>
</dbReference>
<dbReference type="PANTHER" id="PTHR44688">
    <property type="entry name" value="DNA-BINDING TRANSCRIPTIONAL ACTIVATOR DEVR_DOSR"/>
    <property type="match status" value="1"/>
</dbReference>
<dbReference type="InterPro" id="IPR016032">
    <property type="entry name" value="Sig_transdc_resp-reg_C-effctor"/>
</dbReference>
<dbReference type="Pfam" id="PF00196">
    <property type="entry name" value="GerE"/>
    <property type="match status" value="1"/>
</dbReference>
<dbReference type="Gene3D" id="1.10.10.10">
    <property type="entry name" value="Winged helix-like DNA-binding domain superfamily/Winged helix DNA-binding domain"/>
    <property type="match status" value="1"/>
</dbReference>
<dbReference type="PROSITE" id="PS50043">
    <property type="entry name" value="HTH_LUXR_2"/>
    <property type="match status" value="1"/>
</dbReference>